<evidence type="ECO:0000313" key="2">
    <source>
        <dbReference type="Proteomes" id="UP000646776"/>
    </source>
</evidence>
<name>A0A918HSV4_9ACTN</name>
<accession>A0A918HSV4</accession>
<gene>
    <name evidence="1" type="ORF">GCM10010226_89830</name>
</gene>
<dbReference type="RefSeq" id="WP_189718361.1">
    <property type="nucleotide sequence ID" value="NZ_BMSA01000057.1"/>
</dbReference>
<comment type="caution">
    <text evidence="1">The sequence shown here is derived from an EMBL/GenBank/DDBJ whole genome shotgun (WGS) entry which is preliminary data.</text>
</comment>
<proteinExistence type="predicted"/>
<reference evidence="1" key="1">
    <citation type="journal article" date="2014" name="Int. J. Syst. Evol. Microbiol.">
        <title>Complete genome sequence of Corynebacterium casei LMG S-19264T (=DSM 44701T), isolated from a smear-ripened cheese.</title>
        <authorList>
            <consortium name="US DOE Joint Genome Institute (JGI-PGF)"/>
            <person name="Walter F."/>
            <person name="Albersmeier A."/>
            <person name="Kalinowski J."/>
            <person name="Ruckert C."/>
        </authorList>
    </citation>
    <scope>NUCLEOTIDE SEQUENCE</scope>
    <source>
        <strain evidence="1">JCM 4125</strain>
    </source>
</reference>
<protein>
    <submittedName>
        <fullName evidence="1">Uncharacterized protein</fullName>
    </submittedName>
</protein>
<organism evidence="1 2">
    <name type="scientific">Streptomyces phaeofaciens</name>
    <dbReference type="NCBI Taxonomy" id="68254"/>
    <lineage>
        <taxon>Bacteria</taxon>
        <taxon>Bacillati</taxon>
        <taxon>Actinomycetota</taxon>
        <taxon>Actinomycetes</taxon>
        <taxon>Kitasatosporales</taxon>
        <taxon>Streptomycetaceae</taxon>
        <taxon>Streptomyces</taxon>
    </lineage>
</organism>
<evidence type="ECO:0000313" key="1">
    <source>
        <dbReference type="EMBL" id="GGT98562.1"/>
    </source>
</evidence>
<sequence>MFDDDRHNDVRDVFTYSYRTFGDQAKRVFRRLPAHRAMDISTAELAHLVLAYRPNSTVGRERDGRSLRGRGPTLLVAGRASRVLDALFAAALGPSRWWTRRRLDGRRPGRLGRLTPSGPRWRGAVRVEGGRLA</sequence>
<dbReference type="Proteomes" id="UP000646776">
    <property type="component" value="Unassembled WGS sequence"/>
</dbReference>
<reference evidence="1" key="2">
    <citation type="submission" date="2020-09" db="EMBL/GenBank/DDBJ databases">
        <authorList>
            <person name="Sun Q."/>
            <person name="Ohkuma M."/>
        </authorList>
    </citation>
    <scope>NUCLEOTIDE SEQUENCE</scope>
    <source>
        <strain evidence="1">JCM 4125</strain>
    </source>
</reference>
<dbReference type="AlphaFoldDB" id="A0A918HSV4"/>
<keyword evidence="2" id="KW-1185">Reference proteome</keyword>
<dbReference type="EMBL" id="BMSA01000057">
    <property type="protein sequence ID" value="GGT98562.1"/>
    <property type="molecule type" value="Genomic_DNA"/>
</dbReference>